<evidence type="ECO:0000313" key="2">
    <source>
        <dbReference type="EMBL" id="MFC6035275.1"/>
    </source>
</evidence>
<gene>
    <name evidence="2" type="ORF">ACFMB1_06945</name>
</gene>
<dbReference type="InterPro" id="IPR025359">
    <property type="entry name" value="SduA_C"/>
</dbReference>
<keyword evidence="3" id="KW-1185">Reference proteome</keyword>
<evidence type="ECO:0000259" key="1">
    <source>
        <dbReference type="Pfam" id="PF14082"/>
    </source>
</evidence>
<dbReference type="Proteomes" id="UP001596116">
    <property type="component" value="Unassembled WGS sequence"/>
</dbReference>
<dbReference type="RefSeq" id="WP_379879400.1">
    <property type="nucleotide sequence ID" value="NZ_JBHPON010000001.1"/>
</dbReference>
<accession>A0ABW1KT44</accession>
<feature type="domain" description="Shedu protein SduA C-terminal" evidence="1">
    <location>
        <begin position="41"/>
        <end position="194"/>
    </location>
</feature>
<comment type="caution">
    <text evidence="2">The sequence shown here is derived from an EMBL/GenBank/DDBJ whole genome shotgun (WGS) entry which is preliminary data.</text>
</comment>
<proteinExistence type="predicted"/>
<name>A0ABW1KT44_9PROT</name>
<dbReference type="Pfam" id="PF14082">
    <property type="entry name" value="SduA_C"/>
    <property type="match status" value="1"/>
</dbReference>
<evidence type="ECO:0000313" key="3">
    <source>
        <dbReference type="Proteomes" id="UP001596116"/>
    </source>
</evidence>
<reference evidence="2 3" key="1">
    <citation type="submission" date="2024-09" db="EMBL/GenBank/DDBJ databases">
        <authorList>
            <person name="Zhang Z.-H."/>
        </authorList>
    </citation>
    <scope>NUCLEOTIDE SEQUENCE [LARGE SCALE GENOMIC DNA]</scope>
    <source>
        <strain evidence="2 3">HHTR114</strain>
    </source>
</reference>
<protein>
    <submittedName>
        <fullName evidence="2">Shedu anti-phage system protein SduA domain-containing protein</fullName>
    </submittedName>
</protein>
<sequence>MIISDQFYEEWDECNIWDPGVNDPTLDDLLDLLKLVDEAPDERPIQKLLEARPRLWLGTQRTGHGTWVFPQKRLGSEFIPDFLIASGSSGGLFWELVEIESPTATPFLKNGEQSAKLRTAVSQIEDWRNWLTNNITYARNPKKLDGLGLESIHPRSSGKIIIGRRTNFPNKYNTVRQSLWHDKHITVMSYDRFLEQIAFGIFRGQTRDEMTAIIHNLRQKKFDEKFSL</sequence>
<organism evidence="2 3">
    <name type="scientific">Hyphococcus aureus</name>
    <dbReference type="NCBI Taxonomy" id="2666033"/>
    <lineage>
        <taxon>Bacteria</taxon>
        <taxon>Pseudomonadati</taxon>
        <taxon>Pseudomonadota</taxon>
        <taxon>Alphaproteobacteria</taxon>
        <taxon>Parvularculales</taxon>
        <taxon>Parvularculaceae</taxon>
        <taxon>Hyphococcus</taxon>
    </lineage>
</organism>
<dbReference type="EMBL" id="JBHPON010000001">
    <property type="protein sequence ID" value="MFC6035275.1"/>
    <property type="molecule type" value="Genomic_DNA"/>
</dbReference>